<gene>
    <name evidence="1" type="ORF">HB662_06580</name>
</gene>
<accession>A0ABX1EUW2</accession>
<name>A0ABX1EUW2_9PROT</name>
<dbReference type="RefSeq" id="WP_168048432.1">
    <property type="nucleotide sequence ID" value="NZ_JAATJR010000002.1"/>
</dbReference>
<keyword evidence="2" id="KW-1185">Reference proteome</keyword>
<evidence type="ECO:0008006" key="3">
    <source>
        <dbReference type="Google" id="ProtNLM"/>
    </source>
</evidence>
<sequence length="67" mass="7596">MSTSLAAAKAANASARPAPATILRRLALWFSDLYQPWRDDLRSYDAHLLRDIGLTREEAQRLVGDRR</sequence>
<evidence type="ECO:0000313" key="1">
    <source>
        <dbReference type="EMBL" id="NKE44436.1"/>
    </source>
</evidence>
<dbReference type="EMBL" id="JAAVTX010000002">
    <property type="protein sequence ID" value="NKE44436.1"/>
    <property type="molecule type" value="Genomic_DNA"/>
</dbReference>
<protein>
    <recommendedName>
        <fullName evidence="3">DUF1127 domain-containing protein</fullName>
    </recommendedName>
</protein>
<organism evidence="1 2">
    <name type="scientific">Falsiroseomonas frigidaquae</name>
    <dbReference type="NCBI Taxonomy" id="487318"/>
    <lineage>
        <taxon>Bacteria</taxon>
        <taxon>Pseudomonadati</taxon>
        <taxon>Pseudomonadota</taxon>
        <taxon>Alphaproteobacteria</taxon>
        <taxon>Acetobacterales</taxon>
        <taxon>Roseomonadaceae</taxon>
        <taxon>Falsiroseomonas</taxon>
    </lineage>
</organism>
<comment type="caution">
    <text evidence="1">The sequence shown here is derived from an EMBL/GenBank/DDBJ whole genome shotgun (WGS) entry which is preliminary data.</text>
</comment>
<evidence type="ECO:0000313" key="2">
    <source>
        <dbReference type="Proteomes" id="UP000765160"/>
    </source>
</evidence>
<reference evidence="1 2" key="1">
    <citation type="submission" date="2020-03" db="EMBL/GenBank/DDBJ databases">
        <title>Roseomonas selenitidurans sp. nov. isolated from soil.</title>
        <authorList>
            <person name="Liu H."/>
        </authorList>
    </citation>
    <scope>NUCLEOTIDE SEQUENCE [LARGE SCALE GENOMIC DNA]</scope>
    <source>
        <strain evidence="1 2">JCM 15073</strain>
    </source>
</reference>
<proteinExistence type="predicted"/>
<dbReference type="Proteomes" id="UP000765160">
    <property type="component" value="Unassembled WGS sequence"/>
</dbReference>